<feature type="transmembrane region" description="Helical" evidence="9">
    <location>
        <begin position="124"/>
        <end position="142"/>
    </location>
</feature>
<evidence type="ECO:0000256" key="5">
    <source>
        <dbReference type="ARBA" id="ARBA00022741"/>
    </source>
</evidence>
<feature type="transmembrane region" description="Helical" evidence="9">
    <location>
        <begin position="458"/>
        <end position="474"/>
    </location>
</feature>
<feature type="domain" description="ABC transporter" evidence="10">
    <location>
        <begin position="624"/>
        <end position="847"/>
    </location>
</feature>
<evidence type="ECO:0000256" key="3">
    <source>
        <dbReference type="ARBA" id="ARBA00022692"/>
    </source>
</evidence>
<reference evidence="12 13" key="1">
    <citation type="journal article" date="2016" name="Front. Microbiol.">
        <title>Genome and transcriptome sequences reveal the specific parasitism of the nematophagous Purpureocillium lilacinum 36-1.</title>
        <authorList>
            <person name="Xie J."/>
            <person name="Li S."/>
            <person name="Mo C."/>
            <person name="Xiao X."/>
            <person name="Peng D."/>
            <person name="Wang G."/>
            <person name="Xiao Y."/>
        </authorList>
    </citation>
    <scope>NUCLEOTIDE SEQUENCE [LARGE SCALE GENOMIC DNA]</scope>
    <source>
        <strain evidence="12 13">36-1</strain>
    </source>
</reference>
<feature type="transmembrane region" description="Helical" evidence="9">
    <location>
        <begin position="432"/>
        <end position="452"/>
    </location>
</feature>
<dbReference type="InterPro" id="IPR017871">
    <property type="entry name" value="ABC_transporter-like_CS"/>
</dbReference>
<dbReference type="Pfam" id="PF00005">
    <property type="entry name" value="ABC_tran"/>
    <property type="match status" value="2"/>
</dbReference>
<dbReference type="InterPro" id="IPR011527">
    <property type="entry name" value="ABC1_TM_dom"/>
</dbReference>
<feature type="transmembrane region" description="Helical" evidence="9">
    <location>
        <begin position="183"/>
        <end position="202"/>
    </location>
</feature>
<keyword evidence="2" id="KW-0813">Transport</keyword>
<dbReference type="GO" id="GO:0016020">
    <property type="term" value="C:membrane"/>
    <property type="evidence" value="ECO:0007669"/>
    <property type="project" value="UniProtKB-SubCell"/>
</dbReference>
<dbReference type="InterPro" id="IPR003593">
    <property type="entry name" value="AAA+_ATPase"/>
</dbReference>
<dbReference type="FunFam" id="3.40.50.300:FF:000630">
    <property type="entry name" value="ATP-binding cassette (ABC) transporter, putative"/>
    <property type="match status" value="1"/>
</dbReference>
<feature type="domain" description="ABC transporter" evidence="10">
    <location>
        <begin position="1242"/>
        <end position="1483"/>
    </location>
</feature>
<dbReference type="GO" id="GO:0140359">
    <property type="term" value="F:ABC-type transporter activity"/>
    <property type="evidence" value="ECO:0007669"/>
    <property type="project" value="InterPro"/>
</dbReference>
<organism evidence="12 13">
    <name type="scientific">Purpureocillium lilacinum</name>
    <name type="common">Paecilomyces lilacinus</name>
    <dbReference type="NCBI Taxonomy" id="33203"/>
    <lineage>
        <taxon>Eukaryota</taxon>
        <taxon>Fungi</taxon>
        <taxon>Dikarya</taxon>
        <taxon>Ascomycota</taxon>
        <taxon>Pezizomycotina</taxon>
        <taxon>Sordariomycetes</taxon>
        <taxon>Hypocreomycetidae</taxon>
        <taxon>Hypocreales</taxon>
        <taxon>Ophiocordycipitaceae</taxon>
        <taxon>Purpureocillium</taxon>
    </lineage>
</organism>
<protein>
    <recommendedName>
        <fullName evidence="14">ABC multidrug transporter</fullName>
    </recommendedName>
</protein>
<evidence type="ECO:0000256" key="1">
    <source>
        <dbReference type="ARBA" id="ARBA00004141"/>
    </source>
</evidence>
<dbReference type="Gene3D" id="1.20.1560.10">
    <property type="entry name" value="ABC transporter type 1, transmembrane domain"/>
    <property type="match status" value="2"/>
</dbReference>
<feature type="transmembrane region" description="Helical" evidence="9">
    <location>
        <begin position="916"/>
        <end position="937"/>
    </location>
</feature>
<evidence type="ECO:0000259" key="10">
    <source>
        <dbReference type="PROSITE" id="PS50893"/>
    </source>
</evidence>
<dbReference type="Gene3D" id="3.40.50.300">
    <property type="entry name" value="P-loop containing nucleotide triphosphate hydrolases"/>
    <property type="match status" value="2"/>
</dbReference>
<evidence type="ECO:0000256" key="6">
    <source>
        <dbReference type="ARBA" id="ARBA00022840"/>
    </source>
</evidence>
<evidence type="ECO:0000259" key="11">
    <source>
        <dbReference type="PROSITE" id="PS50929"/>
    </source>
</evidence>
<sequence length="1511" mass="167200">MSQYGLQNEWLGESNDRVNKILYDHHSQREWWRIRTLALSRNLGRGYLHLFGVALSILGFLMASHREKSLKYPTHRNSLSHPTARPENVSGLVPPLWLTLLQSCISAAVLILSTLDAIEQGSWIVPWSWAYLFLLGIARLAARKHNSRRSAYRHFVVLSVSFTTLDLVKSFIPFIIIDGRTKIAAIQVYQLISATVFVVIVLSSPRTPCDKELSLETLAYTEATSPEETCSWVSYYASYSWLTSLILKGVNKDLSLEDLPALPWYDAPLLLLQRIQRMNIARWRTFPVFCTMFRKEIVCIIIWATLTAVAEYGAPMGMLHLLRTLEDPETNTAFMHPTACILLLCAGPLLRSLCYQQSIFRGTRMLVLWRAVIIQKIFNSIVFTHHHTETLPETATRSATNALMDYSPLTSTVAESLISYDAEMVSHSTDMFYAFTASLTSTVLAMTILYHLLGWPSLFGIMVLAALTPMPAIISKRVSRLHREVMHATDARIAKISECLQGIRTLKYFAWEPMMFAKVDSIRLSEQQRIWKRNITSMFVPLVGDMMSLLSLTVVFTALLLVTNRPLRAPVAFTSLSIMETLRGQYVWLSKVVQCVAQARESAQRLDLFLESGTEKQRGAPGPPAFANATFRMPGSSGFKLSNITIYFEEKALNVVTGAMGSGKTMLLLSLLGETTRDSGQVTCPVDVAFVPQTAWLQSGSIRQNIVFYSHYEETRYNEVLHACDLVNDLTLLPDGDRTAVGEKGSNLSGGQKQRISLARAVYSTASTLLLDDVFSALDAQTTAKVYKRCFRSGILGDRTVILATQLRQAIDDAQLVIYLHQGVISSASGPSVESSGSCERPMSEWNGADRKGDDYLRSFQNVDLSCSAEIRCSMDSNLLERRSNGLKIEEPRSSGRVPRYMIPRYMILFGSVRRALLAVFSALVVQIAYFSIPFWLSLWTGSATGDESTSPRGTTYLITFASSVLAFILLQLLNNFIYQWGGWQAARTMHRRLVVAVTHAPLSWFDRTPTGQIINRFGPDMQSLDAVLVDWLRMTLDNGLRFLLRVASVASIMPIFALPAALCCSLGFCAGELYSRTEISVKRLVAINFSPVLSLFGEAAAGVAVIRGHRGVDAIFRQRLADRLAAHMRASEAQFNCNRWVSVRSDFCAATIAGAAGAIAYLRGGSSGLVGLSLTNAIGLSQTILTLVRNMNELEVELSSFQRISEYTNIEQEEPEQPLHVAPFVPNVDNVPATWPTAGCVEFQNATIRYTAEGPMVLRGVTFVAKPGERVAIVGRTGSGKSTLGLSLLRVTQIVSGKVLIDGVDVREVSLARLRTSICFIAQDTQLFTGDIKANIDPFGNMGDDKAQAIVATCNIASSNDGGGASKVQSLSTRTPVIDGGSKFSSGQRQILGLARAFCRQSRVVILDEPTALVDRDTDLRMQELLRSQLASSTVITIAHRLRSIMDYDRIIVMGDGMVIEWVAVLPPSIEATLNLLASTNTRVEQEWVTVRSDSVRGSVLEHDSAYRGV</sequence>
<dbReference type="InterPro" id="IPR050173">
    <property type="entry name" value="ABC_transporter_C-like"/>
</dbReference>
<evidence type="ECO:0000256" key="8">
    <source>
        <dbReference type="ARBA" id="ARBA00023136"/>
    </source>
</evidence>
<dbReference type="SUPFAM" id="SSF52540">
    <property type="entry name" value="P-loop containing nucleoside triphosphate hydrolases"/>
    <property type="match status" value="2"/>
</dbReference>
<dbReference type="PANTHER" id="PTHR24223">
    <property type="entry name" value="ATP-BINDING CASSETTE SUB-FAMILY C"/>
    <property type="match status" value="1"/>
</dbReference>
<dbReference type="Pfam" id="PF00664">
    <property type="entry name" value="ABC_membrane"/>
    <property type="match status" value="2"/>
</dbReference>
<name>A0A2U3DZH2_PURLI</name>
<keyword evidence="7 9" id="KW-1133">Transmembrane helix</keyword>
<feature type="transmembrane region" description="Helical" evidence="9">
    <location>
        <begin position="1043"/>
        <end position="1063"/>
    </location>
</feature>
<dbReference type="FunFam" id="1.20.1560.10:FF:000013">
    <property type="entry name" value="ABC transporter C family member 2"/>
    <property type="match status" value="1"/>
</dbReference>
<dbReference type="CDD" id="cd18604">
    <property type="entry name" value="ABC_6TM_VMR1_D2_like"/>
    <property type="match status" value="1"/>
</dbReference>
<keyword evidence="3 9" id="KW-0812">Transmembrane</keyword>
<feature type="transmembrane region" description="Helical" evidence="9">
    <location>
        <begin position="46"/>
        <end position="63"/>
    </location>
</feature>
<accession>A0A2U3DZH2</accession>
<dbReference type="CDD" id="cd18596">
    <property type="entry name" value="ABC_6TM_VMR1_D1_like"/>
    <property type="match status" value="1"/>
</dbReference>
<gene>
    <name evidence="12" type="ORF">PCL_02580</name>
</gene>
<evidence type="ECO:0000256" key="2">
    <source>
        <dbReference type="ARBA" id="ARBA00022448"/>
    </source>
</evidence>
<feature type="transmembrane region" description="Helical" evidence="9">
    <location>
        <begin position="334"/>
        <end position="354"/>
    </location>
</feature>
<dbReference type="GO" id="GO:0016887">
    <property type="term" value="F:ATP hydrolysis activity"/>
    <property type="evidence" value="ECO:0007669"/>
    <property type="project" value="InterPro"/>
</dbReference>
<evidence type="ECO:0000256" key="9">
    <source>
        <dbReference type="SAM" id="Phobius"/>
    </source>
</evidence>
<evidence type="ECO:0000313" key="13">
    <source>
        <dbReference type="Proteomes" id="UP000245956"/>
    </source>
</evidence>
<dbReference type="GO" id="GO:0005737">
    <property type="term" value="C:cytoplasm"/>
    <property type="evidence" value="ECO:0007669"/>
    <property type="project" value="UniProtKB-ARBA"/>
</dbReference>
<keyword evidence="5" id="KW-0547">Nucleotide-binding</keyword>
<dbReference type="EMBL" id="LCWV01000017">
    <property type="protein sequence ID" value="PWI67659.1"/>
    <property type="molecule type" value="Genomic_DNA"/>
</dbReference>
<dbReference type="PROSITE" id="PS00211">
    <property type="entry name" value="ABC_TRANSPORTER_1"/>
    <property type="match status" value="1"/>
</dbReference>
<feature type="transmembrane region" description="Helical" evidence="9">
    <location>
        <begin position="297"/>
        <end position="314"/>
    </location>
</feature>
<dbReference type="PROSITE" id="PS50893">
    <property type="entry name" value="ABC_TRANSPORTER_2"/>
    <property type="match status" value="2"/>
</dbReference>
<feature type="transmembrane region" description="Helical" evidence="9">
    <location>
        <begin position="957"/>
        <end position="978"/>
    </location>
</feature>
<dbReference type="PANTHER" id="PTHR24223:SF356">
    <property type="entry name" value="ATP-BINDING CASSETTE TRANSPORTER ABC4"/>
    <property type="match status" value="1"/>
</dbReference>
<dbReference type="SUPFAM" id="SSF90123">
    <property type="entry name" value="ABC transporter transmembrane region"/>
    <property type="match status" value="2"/>
</dbReference>
<feature type="domain" description="ABC transmembrane type-1" evidence="11">
    <location>
        <begin position="917"/>
        <end position="1204"/>
    </location>
</feature>
<dbReference type="InterPro" id="IPR036640">
    <property type="entry name" value="ABC1_TM_sf"/>
</dbReference>
<dbReference type="CDD" id="cd03250">
    <property type="entry name" value="ABCC_MRP_domain1"/>
    <property type="match status" value="1"/>
</dbReference>
<keyword evidence="8 9" id="KW-0472">Membrane</keyword>
<keyword evidence="6" id="KW-0067">ATP-binding</keyword>
<feature type="transmembrane region" description="Helical" evidence="9">
    <location>
        <begin position="539"/>
        <end position="561"/>
    </location>
</feature>
<evidence type="ECO:0000313" key="12">
    <source>
        <dbReference type="EMBL" id="PWI67659.1"/>
    </source>
</evidence>
<dbReference type="PROSITE" id="PS50929">
    <property type="entry name" value="ABC_TM1F"/>
    <property type="match status" value="2"/>
</dbReference>
<comment type="caution">
    <text evidence="12">The sequence shown here is derived from an EMBL/GenBank/DDBJ whole genome shotgun (WGS) entry which is preliminary data.</text>
</comment>
<dbReference type="InterPro" id="IPR027417">
    <property type="entry name" value="P-loop_NTPase"/>
</dbReference>
<dbReference type="SMART" id="SM00382">
    <property type="entry name" value="AAA"/>
    <property type="match status" value="2"/>
</dbReference>
<feature type="domain" description="ABC transmembrane type-1" evidence="11">
    <location>
        <begin position="300"/>
        <end position="579"/>
    </location>
</feature>
<proteinExistence type="predicted"/>
<evidence type="ECO:0000256" key="4">
    <source>
        <dbReference type="ARBA" id="ARBA00022737"/>
    </source>
</evidence>
<evidence type="ECO:0008006" key="14">
    <source>
        <dbReference type="Google" id="ProtNLM"/>
    </source>
</evidence>
<dbReference type="CDD" id="cd03244">
    <property type="entry name" value="ABCC_MRP_domain2"/>
    <property type="match status" value="1"/>
</dbReference>
<evidence type="ECO:0000256" key="7">
    <source>
        <dbReference type="ARBA" id="ARBA00022989"/>
    </source>
</evidence>
<dbReference type="GO" id="GO:0005524">
    <property type="term" value="F:ATP binding"/>
    <property type="evidence" value="ECO:0007669"/>
    <property type="project" value="UniProtKB-KW"/>
</dbReference>
<feature type="transmembrane region" description="Helical" evidence="9">
    <location>
        <begin position="154"/>
        <end position="177"/>
    </location>
</feature>
<dbReference type="Proteomes" id="UP000245956">
    <property type="component" value="Unassembled WGS sequence"/>
</dbReference>
<keyword evidence="4" id="KW-0677">Repeat</keyword>
<comment type="subcellular location">
    <subcellularLocation>
        <location evidence="1">Membrane</location>
        <topology evidence="1">Multi-pass membrane protein</topology>
    </subcellularLocation>
</comment>
<dbReference type="InterPro" id="IPR003439">
    <property type="entry name" value="ABC_transporter-like_ATP-bd"/>
</dbReference>